<keyword evidence="4" id="KW-0274">FAD</keyword>
<dbReference type="PROSITE" id="PS51387">
    <property type="entry name" value="FAD_PCMH"/>
    <property type="match status" value="1"/>
</dbReference>
<organism evidence="7 8">
    <name type="scientific">Rathayibacter oskolensis</name>
    <dbReference type="NCBI Taxonomy" id="1891671"/>
    <lineage>
        <taxon>Bacteria</taxon>
        <taxon>Bacillati</taxon>
        <taxon>Actinomycetota</taxon>
        <taxon>Actinomycetes</taxon>
        <taxon>Micrococcales</taxon>
        <taxon>Microbacteriaceae</taxon>
        <taxon>Rathayibacter</taxon>
    </lineage>
</organism>
<dbReference type="GO" id="GO:0071949">
    <property type="term" value="F:FAD binding"/>
    <property type="evidence" value="ECO:0007669"/>
    <property type="project" value="InterPro"/>
</dbReference>
<dbReference type="InterPro" id="IPR036318">
    <property type="entry name" value="FAD-bd_PCMH-like_sf"/>
</dbReference>
<protein>
    <submittedName>
        <fullName evidence="7">FAD/FMN-containing dehydrogenase</fullName>
    </submittedName>
</protein>
<evidence type="ECO:0000256" key="3">
    <source>
        <dbReference type="ARBA" id="ARBA00022630"/>
    </source>
</evidence>
<proteinExistence type="inferred from homology"/>
<evidence type="ECO:0000256" key="1">
    <source>
        <dbReference type="ARBA" id="ARBA00001974"/>
    </source>
</evidence>
<evidence type="ECO:0000256" key="4">
    <source>
        <dbReference type="ARBA" id="ARBA00022827"/>
    </source>
</evidence>
<dbReference type="InterPro" id="IPR016166">
    <property type="entry name" value="FAD-bd_PCMH"/>
</dbReference>
<evidence type="ECO:0000259" key="6">
    <source>
        <dbReference type="PROSITE" id="PS51387"/>
    </source>
</evidence>
<dbReference type="InterPro" id="IPR016169">
    <property type="entry name" value="FAD-bd_PCMH_sub2"/>
</dbReference>
<dbReference type="SUPFAM" id="SSF56176">
    <property type="entry name" value="FAD-binding/transporter-associated domain-like"/>
    <property type="match status" value="1"/>
</dbReference>
<dbReference type="GO" id="GO:0016491">
    <property type="term" value="F:oxidoreductase activity"/>
    <property type="evidence" value="ECO:0007669"/>
    <property type="project" value="UniProtKB-KW"/>
</dbReference>
<feature type="domain" description="FAD-binding PCMH-type" evidence="6">
    <location>
        <begin position="29"/>
        <end position="203"/>
    </location>
</feature>
<dbReference type="InterPro" id="IPR006094">
    <property type="entry name" value="Oxid_FAD_bind_N"/>
</dbReference>
<keyword evidence="8" id="KW-1185">Reference proteome</keyword>
<dbReference type="Pfam" id="PF01565">
    <property type="entry name" value="FAD_binding_4"/>
    <property type="match status" value="1"/>
</dbReference>
<name>A0A1X7NWE7_9MICO</name>
<dbReference type="InterPro" id="IPR050416">
    <property type="entry name" value="FAD-linked_Oxidoreductase"/>
</dbReference>
<dbReference type="AlphaFoldDB" id="A0A1X7NWE7"/>
<keyword evidence="3" id="KW-0285">Flavoprotein</keyword>
<accession>A0A1X7NWE7</accession>
<dbReference type="STRING" id="1891671.SAMN06295885_2025"/>
<dbReference type="PANTHER" id="PTHR42973:SF39">
    <property type="entry name" value="FAD-BINDING PCMH-TYPE DOMAIN-CONTAINING PROTEIN"/>
    <property type="match status" value="1"/>
</dbReference>
<comment type="cofactor">
    <cofactor evidence="1">
        <name>FAD</name>
        <dbReference type="ChEBI" id="CHEBI:57692"/>
    </cofactor>
</comment>
<comment type="similarity">
    <text evidence="2">Belongs to the oxygen-dependent FAD-linked oxidoreductase family.</text>
</comment>
<keyword evidence="5" id="KW-0560">Oxidoreductase</keyword>
<dbReference type="Proteomes" id="UP000193711">
    <property type="component" value="Unassembled WGS sequence"/>
</dbReference>
<dbReference type="Gene3D" id="3.30.465.10">
    <property type="match status" value="1"/>
</dbReference>
<evidence type="ECO:0000256" key="2">
    <source>
        <dbReference type="ARBA" id="ARBA00005466"/>
    </source>
</evidence>
<dbReference type="EMBL" id="FXBM01000002">
    <property type="protein sequence ID" value="SMH42652.1"/>
    <property type="molecule type" value="Genomic_DNA"/>
</dbReference>
<gene>
    <name evidence="7" type="ORF">SAMN06295885_2025</name>
</gene>
<evidence type="ECO:0000313" key="7">
    <source>
        <dbReference type="EMBL" id="SMH42652.1"/>
    </source>
</evidence>
<dbReference type="Gene3D" id="3.40.462.20">
    <property type="match status" value="1"/>
</dbReference>
<sequence>MRYGAPVLLDHRSDDYSSAVRPRNSATTQRPARVAIIRSPADLPAALEEVAALERSTGRALDVVVQATGHGAGAVVDESAVLLDTSRLDDVSIDPESRIATVGAGATWADVDAAAERHGLLGLAGSAPSVSVSGYTFAGGIGWLVRRDGLASGSLRRVHYVDGRGRSRIAADDAPERIDREALWAFRGAGGVGIAHTLEFDLAAVDGLHAGSLLWHGRDLPGLVATWRLGIAAVGAGVSTSIAVMHVPPMPPFPEELHGSVAVHLAVADPDGPEGAAPLLEAMRAVAVPVVDDWGPKDAAGLSRIHLDPPIATPGVGDARWLDASTPDLADRILAAAAAPGTPLVMVEIRHVAGAPTRREGAVVRPPGDFVFHAVGSLLLAERPRIEAALAALRATWADADTGVAPGSWLDGAAGASSALPDDVLRRARAVADEVDPDHRLRRSRLLGPGRG</sequence>
<evidence type="ECO:0000256" key="5">
    <source>
        <dbReference type="ARBA" id="ARBA00023002"/>
    </source>
</evidence>
<dbReference type="PANTHER" id="PTHR42973">
    <property type="entry name" value="BINDING OXIDOREDUCTASE, PUTATIVE (AFU_ORTHOLOGUE AFUA_1G17690)-RELATED"/>
    <property type="match status" value="1"/>
</dbReference>
<reference evidence="8" key="1">
    <citation type="submission" date="2017-04" db="EMBL/GenBank/DDBJ databases">
        <authorList>
            <person name="Varghese N."/>
            <person name="Submissions S."/>
        </authorList>
    </citation>
    <scope>NUCLEOTIDE SEQUENCE [LARGE SCALE GENOMIC DNA]</scope>
    <source>
        <strain evidence="8">VKM Ac-2121</strain>
    </source>
</reference>
<evidence type="ECO:0000313" key="8">
    <source>
        <dbReference type="Proteomes" id="UP000193711"/>
    </source>
</evidence>